<dbReference type="KEGG" id="add:HUW48_03065"/>
<dbReference type="EMBL" id="CP055153">
    <property type="protein sequence ID" value="QMU27071.1"/>
    <property type="molecule type" value="Genomic_DNA"/>
</dbReference>
<gene>
    <name evidence="1" type="ORF">HUW48_03065</name>
</gene>
<protein>
    <submittedName>
        <fullName evidence="1">Uncharacterized protein</fullName>
    </submittedName>
</protein>
<evidence type="ECO:0000313" key="2">
    <source>
        <dbReference type="Proteomes" id="UP000514509"/>
    </source>
</evidence>
<evidence type="ECO:0000313" key="1">
    <source>
        <dbReference type="EMBL" id="QMU27071.1"/>
    </source>
</evidence>
<organism evidence="1 2">
    <name type="scientific">Adhaeribacter radiodurans</name>
    <dbReference type="NCBI Taxonomy" id="2745197"/>
    <lineage>
        <taxon>Bacteria</taxon>
        <taxon>Pseudomonadati</taxon>
        <taxon>Bacteroidota</taxon>
        <taxon>Cytophagia</taxon>
        <taxon>Cytophagales</taxon>
        <taxon>Hymenobacteraceae</taxon>
        <taxon>Adhaeribacter</taxon>
    </lineage>
</organism>
<dbReference type="Proteomes" id="UP000514509">
    <property type="component" value="Chromosome"/>
</dbReference>
<reference evidence="1 2" key="1">
    <citation type="submission" date="2020-08" db="EMBL/GenBank/DDBJ databases">
        <title>Adhaeribacter dokdonensis sp. nov., isolated from the rhizosphere of Elymus tsukushiensis, a plant native to the Dokdo Islands, Republic of Korea.</title>
        <authorList>
            <person name="Ghim S.Y."/>
        </authorList>
    </citation>
    <scope>NUCLEOTIDE SEQUENCE [LARGE SCALE GENOMIC DNA]</scope>
    <source>
        <strain evidence="1 2">KUDC8001</strain>
    </source>
</reference>
<dbReference type="AlphaFoldDB" id="A0A7L7L2Q0"/>
<proteinExistence type="predicted"/>
<keyword evidence="2" id="KW-1185">Reference proteome</keyword>
<accession>A0A7L7L2Q0</accession>
<sequence length="58" mass="6837">MKAQQAPEKVLDKQARLAEIEHLELMGKKAAFIYGRCWFTAGPTQERKSEYRRKIQKE</sequence>
<name>A0A7L7L2Q0_9BACT</name>
<dbReference type="RefSeq" id="WP_182414272.1">
    <property type="nucleotide sequence ID" value="NZ_CP055153.1"/>
</dbReference>